<sequence length="124" mass="12771">MQALSINREGKALVLSLHGEVDFLNAASVTEAIAAALAQARPARVRVDLSEVTFLDSSGIGVLVSAMRAATDASASFQVERPDAAILDQLNGVGLTEAFGLAGAQVSTPVEEPVDRAPAVGEDR</sequence>
<comment type="similarity">
    <text evidence="1 2">Belongs to the anti-sigma-factor antagonist family.</text>
</comment>
<dbReference type="EMBL" id="SNWR01000002">
    <property type="protein sequence ID" value="TDO33184.1"/>
    <property type="molecule type" value="Genomic_DNA"/>
</dbReference>
<dbReference type="Gene3D" id="3.30.750.24">
    <property type="entry name" value="STAS domain"/>
    <property type="match status" value="1"/>
</dbReference>
<dbReference type="PANTHER" id="PTHR33495">
    <property type="entry name" value="ANTI-SIGMA FACTOR ANTAGONIST TM_1081-RELATED-RELATED"/>
    <property type="match status" value="1"/>
</dbReference>
<dbReference type="Proteomes" id="UP000294901">
    <property type="component" value="Unassembled WGS sequence"/>
</dbReference>
<evidence type="ECO:0000256" key="1">
    <source>
        <dbReference type="ARBA" id="ARBA00009013"/>
    </source>
</evidence>
<evidence type="ECO:0000259" key="3">
    <source>
        <dbReference type="PROSITE" id="PS50801"/>
    </source>
</evidence>
<keyword evidence="5" id="KW-1185">Reference proteome</keyword>
<dbReference type="Pfam" id="PF01740">
    <property type="entry name" value="STAS"/>
    <property type="match status" value="1"/>
</dbReference>
<organism evidence="4 5">
    <name type="scientific">Paractinoplanes brasiliensis</name>
    <dbReference type="NCBI Taxonomy" id="52695"/>
    <lineage>
        <taxon>Bacteria</taxon>
        <taxon>Bacillati</taxon>
        <taxon>Actinomycetota</taxon>
        <taxon>Actinomycetes</taxon>
        <taxon>Micromonosporales</taxon>
        <taxon>Micromonosporaceae</taxon>
        <taxon>Paractinoplanes</taxon>
    </lineage>
</organism>
<dbReference type="PROSITE" id="PS50801">
    <property type="entry name" value="STAS"/>
    <property type="match status" value="1"/>
</dbReference>
<evidence type="ECO:0000313" key="5">
    <source>
        <dbReference type="Proteomes" id="UP000294901"/>
    </source>
</evidence>
<evidence type="ECO:0000313" key="4">
    <source>
        <dbReference type="EMBL" id="TDO33184.1"/>
    </source>
</evidence>
<dbReference type="InterPro" id="IPR002645">
    <property type="entry name" value="STAS_dom"/>
</dbReference>
<evidence type="ECO:0000256" key="2">
    <source>
        <dbReference type="RuleBase" id="RU003749"/>
    </source>
</evidence>
<reference evidence="4 5" key="1">
    <citation type="submission" date="2019-03" db="EMBL/GenBank/DDBJ databases">
        <title>Sequencing the genomes of 1000 actinobacteria strains.</title>
        <authorList>
            <person name="Klenk H.-P."/>
        </authorList>
    </citation>
    <scope>NUCLEOTIDE SEQUENCE [LARGE SCALE GENOMIC DNA]</scope>
    <source>
        <strain evidence="4 5">DSM 43805</strain>
    </source>
</reference>
<dbReference type="AlphaFoldDB" id="A0A4R6JBS1"/>
<name>A0A4R6JBS1_9ACTN</name>
<accession>A0A4R6JBS1</accession>
<gene>
    <name evidence="4" type="ORF">C8E87_8671</name>
</gene>
<dbReference type="GO" id="GO:0043856">
    <property type="term" value="F:anti-sigma factor antagonist activity"/>
    <property type="evidence" value="ECO:0007669"/>
    <property type="project" value="InterPro"/>
</dbReference>
<comment type="caution">
    <text evidence="4">The sequence shown here is derived from an EMBL/GenBank/DDBJ whole genome shotgun (WGS) entry which is preliminary data.</text>
</comment>
<dbReference type="PANTHER" id="PTHR33495:SF2">
    <property type="entry name" value="ANTI-SIGMA FACTOR ANTAGONIST TM_1081-RELATED"/>
    <property type="match status" value="1"/>
</dbReference>
<proteinExistence type="inferred from homology"/>
<dbReference type="InterPro" id="IPR003658">
    <property type="entry name" value="Anti-sigma_ant"/>
</dbReference>
<dbReference type="NCBIfam" id="TIGR00377">
    <property type="entry name" value="ant_ant_sig"/>
    <property type="match status" value="1"/>
</dbReference>
<dbReference type="SUPFAM" id="SSF52091">
    <property type="entry name" value="SpoIIaa-like"/>
    <property type="match status" value="1"/>
</dbReference>
<protein>
    <recommendedName>
        <fullName evidence="2">Anti-sigma factor antagonist</fullName>
    </recommendedName>
</protein>
<dbReference type="CDD" id="cd07043">
    <property type="entry name" value="STAS_anti-anti-sigma_factors"/>
    <property type="match status" value="1"/>
</dbReference>
<feature type="domain" description="STAS" evidence="3">
    <location>
        <begin position="2"/>
        <end position="117"/>
    </location>
</feature>
<dbReference type="InterPro" id="IPR036513">
    <property type="entry name" value="STAS_dom_sf"/>
</dbReference>